<protein>
    <submittedName>
        <fullName evidence="7">TetR/AcrR family transcriptional regulator</fullName>
    </submittedName>
</protein>
<evidence type="ECO:0000259" key="6">
    <source>
        <dbReference type="PROSITE" id="PS50977"/>
    </source>
</evidence>
<dbReference type="Gene3D" id="1.10.357.10">
    <property type="entry name" value="Tetracycline Repressor, domain 2"/>
    <property type="match status" value="1"/>
</dbReference>
<dbReference type="SUPFAM" id="SSF46689">
    <property type="entry name" value="Homeodomain-like"/>
    <property type="match status" value="1"/>
</dbReference>
<evidence type="ECO:0000313" key="8">
    <source>
        <dbReference type="Proteomes" id="UP000806528"/>
    </source>
</evidence>
<evidence type="ECO:0000256" key="3">
    <source>
        <dbReference type="ARBA" id="ARBA00023163"/>
    </source>
</evidence>
<feature type="domain" description="HTH tetR-type" evidence="6">
    <location>
        <begin position="34"/>
        <end position="94"/>
    </location>
</feature>
<dbReference type="Gene3D" id="1.10.10.60">
    <property type="entry name" value="Homeodomain-like"/>
    <property type="match status" value="1"/>
</dbReference>
<reference evidence="7 8" key="1">
    <citation type="submission" date="2020-09" db="EMBL/GenBank/DDBJ databases">
        <title>Diversity and distribution of actinomycetes associated with coral in the coast of Hainan.</title>
        <authorList>
            <person name="Li F."/>
        </authorList>
    </citation>
    <scope>NUCLEOTIDE SEQUENCE [LARGE SCALE GENOMIC DNA]</scope>
    <source>
        <strain evidence="7 8">HNM0947</strain>
    </source>
</reference>
<organism evidence="7 8">
    <name type="scientific">Nocardiopsis coralli</name>
    <dbReference type="NCBI Taxonomy" id="2772213"/>
    <lineage>
        <taxon>Bacteria</taxon>
        <taxon>Bacillati</taxon>
        <taxon>Actinomycetota</taxon>
        <taxon>Actinomycetes</taxon>
        <taxon>Streptosporangiales</taxon>
        <taxon>Nocardiopsidaceae</taxon>
        <taxon>Nocardiopsis</taxon>
    </lineage>
</organism>
<dbReference type="SUPFAM" id="SSF48498">
    <property type="entry name" value="Tetracyclin repressor-like, C-terminal domain"/>
    <property type="match status" value="1"/>
</dbReference>
<gene>
    <name evidence="7" type="ORF">IDM40_02705</name>
</gene>
<evidence type="ECO:0000256" key="4">
    <source>
        <dbReference type="PROSITE-ProRule" id="PRU00335"/>
    </source>
</evidence>
<evidence type="ECO:0000256" key="5">
    <source>
        <dbReference type="SAM" id="MobiDB-lite"/>
    </source>
</evidence>
<evidence type="ECO:0000256" key="1">
    <source>
        <dbReference type="ARBA" id="ARBA00023015"/>
    </source>
</evidence>
<comment type="caution">
    <text evidence="7">The sequence shown here is derived from an EMBL/GenBank/DDBJ whole genome shotgun (WGS) entry which is preliminary data.</text>
</comment>
<dbReference type="InterPro" id="IPR001647">
    <property type="entry name" value="HTH_TetR"/>
</dbReference>
<feature type="compositionally biased region" description="Polar residues" evidence="5">
    <location>
        <begin position="1"/>
        <end position="12"/>
    </location>
</feature>
<keyword evidence="2 4" id="KW-0238">DNA-binding</keyword>
<dbReference type="Pfam" id="PF00440">
    <property type="entry name" value="TetR_N"/>
    <property type="match status" value="1"/>
</dbReference>
<proteinExistence type="predicted"/>
<keyword evidence="1" id="KW-0805">Transcription regulation</keyword>
<name>A0ABR9P1A5_9ACTN</name>
<accession>A0ABR9P1A5</accession>
<dbReference type="PANTHER" id="PTHR30055">
    <property type="entry name" value="HTH-TYPE TRANSCRIPTIONAL REGULATOR RUTR"/>
    <property type="match status" value="1"/>
</dbReference>
<evidence type="ECO:0000313" key="7">
    <source>
        <dbReference type="EMBL" id="MBE2997619.1"/>
    </source>
</evidence>
<keyword evidence="8" id="KW-1185">Reference proteome</keyword>
<dbReference type="Proteomes" id="UP000806528">
    <property type="component" value="Unassembled WGS sequence"/>
</dbReference>
<feature type="region of interest" description="Disordered" evidence="5">
    <location>
        <begin position="1"/>
        <end position="34"/>
    </location>
</feature>
<dbReference type="Pfam" id="PF02909">
    <property type="entry name" value="TetR_C_1"/>
    <property type="match status" value="1"/>
</dbReference>
<dbReference type="InterPro" id="IPR036271">
    <property type="entry name" value="Tet_transcr_reg_TetR-rel_C_sf"/>
</dbReference>
<sequence length="266" mass="28836">MTSEQPAPASTTDEIRLLWGDHASGRGRRGPRPKLTRGEIVAAAVRLADTEGLAAVSMQRVAGALGYTTMSLYRYVERKDDLLLLMVDAAMDATPPGPREDGDWRAGLERWCQEVVALYRAHPWMVSLPVSGPPSGPNGIRWMEAALREICASGLGPLDSLQMLTVLSTVLRETLRTQIEMSEAAERRGTPIGESENAWAQGLLGVLDPAAFPTVTGILERFGTEDEEFDVRYDPDQVGGPAEGLGFGIDRILDGIEAHARARTQA</sequence>
<dbReference type="PROSITE" id="PS50977">
    <property type="entry name" value="HTH_TETR_2"/>
    <property type="match status" value="1"/>
</dbReference>
<dbReference type="EMBL" id="JADBGI010000002">
    <property type="protein sequence ID" value="MBE2997619.1"/>
    <property type="molecule type" value="Genomic_DNA"/>
</dbReference>
<keyword evidence="3" id="KW-0804">Transcription</keyword>
<dbReference type="InterPro" id="IPR004111">
    <property type="entry name" value="Repressor_TetR_C"/>
</dbReference>
<feature type="DNA-binding region" description="H-T-H motif" evidence="4">
    <location>
        <begin position="57"/>
        <end position="76"/>
    </location>
</feature>
<dbReference type="PANTHER" id="PTHR30055:SF151">
    <property type="entry name" value="TRANSCRIPTIONAL REGULATORY PROTEIN"/>
    <property type="match status" value="1"/>
</dbReference>
<evidence type="ECO:0000256" key="2">
    <source>
        <dbReference type="ARBA" id="ARBA00023125"/>
    </source>
</evidence>
<dbReference type="InterPro" id="IPR050109">
    <property type="entry name" value="HTH-type_TetR-like_transc_reg"/>
</dbReference>
<dbReference type="InterPro" id="IPR009057">
    <property type="entry name" value="Homeodomain-like_sf"/>
</dbReference>
<feature type="compositionally biased region" description="Basic residues" evidence="5">
    <location>
        <begin position="25"/>
        <end position="34"/>
    </location>
</feature>
<dbReference type="RefSeq" id="WP_193120277.1">
    <property type="nucleotide sequence ID" value="NZ_JADBGI010000002.1"/>
</dbReference>